<evidence type="ECO:0000313" key="15">
    <source>
        <dbReference type="Proteomes" id="UP000230066"/>
    </source>
</evidence>
<dbReference type="InterPro" id="IPR000719">
    <property type="entry name" value="Prot_kinase_dom"/>
</dbReference>
<dbReference type="InterPro" id="IPR008271">
    <property type="entry name" value="Ser/Thr_kinase_AS"/>
</dbReference>
<dbReference type="CDD" id="cd14337">
    <property type="entry name" value="UBA_MARK_Par1"/>
    <property type="match status" value="1"/>
</dbReference>
<dbReference type="PANTHER" id="PTHR24346">
    <property type="entry name" value="MAP/MICROTUBULE AFFINITY-REGULATING KINASE"/>
    <property type="match status" value="1"/>
</dbReference>
<feature type="compositionally biased region" description="Polar residues" evidence="11">
    <location>
        <begin position="28"/>
        <end position="37"/>
    </location>
</feature>
<comment type="caution">
    <text evidence="14">The sequence shown here is derived from an EMBL/GenBank/DDBJ whole genome shotgun (WGS) entry which is preliminary data.</text>
</comment>
<feature type="region of interest" description="Disordered" evidence="11">
    <location>
        <begin position="495"/>
        <end position="520"/>
    </location>
</feature>
<proteinExistence type="inferred from homology"/>
<dbReference type="GO" id="GO:0005524">
    <property type="term" value="F:ATP binding"/>
    <property type="evidence" value="ECO:0007669"/>
    <property type="project" value="UniProtKB-UniRule"/>
</dbReference>
<dbReference type="SMART" id="SM00220">
    <property type="entry name" value="S_TKc"/>
    <property type="match status" value="1"/>
</dbReference>
<dbReference type="SUPFAM" id="SSF56112">
    <property type="entry name" value="Protein kinase-like (PK-like)"/>
    <property type="match status" value="1"/>
</dbReference>
<protein>
    <recommendedName>
        <fullName evidence="2">non-specific serine/threonine protein kinase</fullName>
        <ecNumber evidence="2">2.7.11.1</ecNumber>
    </recommendedName>
</protein>
<dbReference type="GO" id="GO:0106310">
    <property type="term" value="F:protein serine kinase activity"/>
    <property type="evidence" value="ECO:0007669"/>
    <property type="project" value="RHEA"/>
</dbReference>
<evidence type="ECO:0000256" key="10">
    <source>
        <dbReference type="PROSITE-ProRule" id="PRU10141"/>
    </source>
</evidence>
<evidence type="ECO:0000256" key="4">
    <source>
        <dbReference type="ARBA" id="ARBA00022679"/>
    </source>
</evidence>
<dbReference type="PROSITE" id="PS00108">
    <property type="entry name" value="PROTEIN_KINASE_ST"/>
    <property type="match status" value="1"/>
</dbReference>
<dbReference type="InterPro" id="IPR011009">
    <property type="entry name" value="Kinase-like_dom_sf"/>
</dbReference>
<feature type="compositionally biased region" description="Basic and acidic residues" evidence="11">
    <location>
        <begin position="1105"/>
        <end position="1114"/>
    </location>
</feature>
<feature type="compositionally biased region" description="Low complexity" evidence="11">
    <location>
        <begin position="605"/>
        <end position="615"/>
    </location>
</feature>
<evidence type="ECO:0000256" key="9">
    <source>
        <dbReference type="ARBA" id="ARBA00048679"/>
    </source>
</evidence>
<feature type="region of interest" description="Disordered" evidence="11">
    <location>
        <begin position="740"/>
        <end position="772"/>
    </location>
</feature>
<feature type="region of interest" description="Disordered" evidence="11">
    <location>
        <begin position="931"/>
        <end position="961"/>
    </location>
</feature>
<dbReference type="EC" id="2.7.11.1" evidence="2"/>
<keyword evidence="15" id="KW-1185">Reference proteome</keyword>
<comment type="catalytic activity">
    <reaction evidence="8">
        <text>L-threonyl-[protein] + ATP = O-phospho-L-threonyl-[protein] + ADP + H(+)</text>
        <dbReference type="Rhea" id="RHEA:46608"/>
        <dbReference type="Rhea" id="RHEA-COMP:11060"/>
        <dbReference type="Rhea" id="RHEA-COMP:11605"/>
        <dbReference type="ChEBI" id="CHEBI:15378"/>
        <dbReference type="ChEBI" id="CHEBI:30013"/>
        <dbReference type="ChEBI" id="CHEBI:30616"/>
        <dbReference type="ChEBI" id="CHEBI:61977"/>
        <dbReference type="ChEBI" id="CHEBI:456216"/>
        <dbReference type="EC" id="2.7.11.1"/>
    </reaction>
</comment>
<sequence length="1272" mass="142897">MLGIQVNFDKGNATCRAYNDDNIKTNDLAPSTRNNRISPIKGSASSTASNYNSYTGTDLKGTINGSGKTGHQYVNGNGSVHAVSKKPEIRLSSVPTSPVSEKRVVPEVPNTSRVGKYTILRTVGRGNFAQVKLAVHLTTGCEVAIKMIDKTSLSENCLIKLAREVRVLKSLSHPNVVRLYEVIETTRHVYMVMEYAKNGEVFEHLLKAGRMAETKVRVIFRQLFSAVEYCHKKNIVHRDLKAENLLLDSNNNLKLADFGFANTFKAGNTLDTFCGSPPYAAPELLCGQKYHGPEVDVWALGVILYMLVCGQLPFEAFTLKELHSRVLSGKYRIPFYMSGDCEAILKKMLVLNPTKRATLRELMKEKWINIGYENDPLQPYVEPQMDYNDPIRRAIMNELGFSPEDLQDAFENYRFNNVTATYLLLADTETRHRITRKLQNHQNDWWKTVPTAPCNLSSDLDAESFDDDPTLDLRQRSRSAVVSTAAATIDPRGRTSWVTGSLRDRDSQNTSKFYSQPNKHLLRPSLNLPRLIATADKPEKSLPRLPVTMEQQSRRTPRPKPCTTDAEYAAEVSDVEVDKVSVKSPNGLRRFRTPSLETKKERLGSTNSTTSNNSNNVTVSAEVTLRKTEIPGPTKLERNQTDPLIRREVPRPQPTARSRSIVIVSDNPQANGRKLSGESIRKLPRVMPPTEVKYPGSRNTPVDLFNPDERDTYFSQAHRMTASPQNQRAYKYNTANRVLPYSDSLGRSDDRQFSYEDPSHVDETNSSSTEKPEPMIIIVSEKNNASCTKPTRLLTSVTKPNIQPRYRMSRAESERLNQLSHDELSEPSRSAHSRTDRMPKWRRYTAELPRNVDKPPTPAPRSVFRDTVGANGYDPGRRLMHNFNGTIQTNRQKSNDINDMKQRTIEVNLNGSNNVHSKANWYQRLHNGTAQENSESLYPNSNSRTKPNGLSNHDTGGLRLVHSSSANGLDAQSCIAEPKGSVTMNGVSSPTRTIHIDSDVNRSPVLNREKRPSISHCSSLRSERHVTSPVIAWATARLKDAPTQMHGWDAKNSTNLTGSSRFETHGRGSAELAKPTSLLTSSSVVTPEFTRIYNGTNSYPASAGRESRNSDGRQSELSFQKPSRTKTDCRGVESNVTRKPSFIMSPPLTDRRTSPATAAPRRQEWAFGISVLGCNSQVLMHSTLRILEDKEIDYAYLGPYRLICTHPRVESSDKTVRDSVNRATNTVKWEIEIVQVPQMDSYGVRFKYISGATTRYRALEQWIINEYPKDTV</sequence>
<keyword evidence="3 14" id="KW-0723">Serine/threonine-protein kinase</keyword>
<dbReference type="InterPro" id="IPR001772">
    <property type="entry name" value="KA1_dom"/>
</dbReference>
<dbReference type="PROSITE" id="PS00107">
    <property type="entry name" value="PROTEIN_KINASE_ATP"/>
    <property type="match status" value="1"/>
</dbReference>
<dbReference type="PANTHER" id="PTHR24346:SF82">
    <property type="entry name" value="KP78A-RELATED"/>
    <property type="match status" value="1"/>
</dbReference>
<evidence type="ECO:0000259" key="12">
    <source>
        <dbReference type="PROSITE" id="PS50011"/>
    </source>
</evidence>
<feature type="compositionally biased region" description="Polar residues" evidence="11">
    <location>
        <begin position="931"/>
        <end position="954"/>
    </location>
</feature>
<dbReference type="GO" id="GO:0005737">
    <property type="term" value="C:cytoplasm"/>
    <property type="evidence" value="ECO:0007669"/>
    <property type="project" value="TreeGrafter"/>
</dbReference>
<evidence type="ECO:0000256" key="6">
    <source>
        <dbReference type="ARBA" id="ARBA00022777"/>
    </source>
</evidence>
<evidence type="ECO:0000256" key="5">
    <source>
        <dbReference type="ARBA" id="ARBA00022741"/>
    </source>
</evidence>
<dbReference type="AlphaFoldDB" id="A0A4E0RJ06"/>
<feature type="domain" description="Protein kinase" evidence="12">
    <location>
        <begin position="117"/>
        <end position="368"/>
    </location>
</feature>
<dbReference type="SUPFAM" id="SSF103243">
    <property type="entry name" value="KA1-like"/>
    <property type="match status" value="1"/>
</dbReference>
<gene>
    <name evidence="14" type="ORF">D915_001596</name>
</gene>
<keyword evidence="6 14" id="KW-0418">Kinase</keyword>
<evidence type="ECO:0000256" key="1">
    <source>
        <dbReference type="ARBA" id="ARBA00006234"/>
    </source>
</evidence>
<dbReference type="GO" id="GO:0000226">
    <property type="term" value="P:microtubule cytoskeleton organization"/>
    <property type="evidence" value="ECO:0007669"/>
    <property type="project" value="TreeGrafter"/>
</dbReference>
<dbReference type="FunFam" id="1.10.510.10:FF:000592">
    <property type="entry name" value="CAMK family protein kinase"/>
    <property type="match status" value="1"/>
</dbReference>
<feature type="compositionally biased region" description="Polar residues" evidence="11">
    <location>
        <begin position="1051"/>
        <end position="1061"/>
    </location>
</feature>
<evidence type="ECO:0000256" key="11">
    <source>
        <dbReference type="SAM" id="MobiDB-lite"/>
    </source>
</evidence>
<feature type="region of interest" description="Disordered" evidence="11">
    <location>
        <begin position="1045"/>
        <end position="1074"/>
    </location>
</feature>
<dbReference type="PROSITE" id="PS50032">
    <property type="entry name" value="KA1"/>
    <property type="match status" value="1"/>
</dbReference>
<evidence type="ECO:0000256" key="7">
    <source>
        <dbReference type="ARBA" id="ARBA00022840"/>
    </source>
</evidence>
<organism evidence="14 15">
    <name type="scientific">Fasciola hepatica</name>
    <name type="common">Liver fluke</name>
    <dbReference type="NCBI Taxonomy" id="6192"/>
    <lineage>
        <taxon>Eukaryota</taxon>
        <taxon>Metazoa</taxon>
        <taxon>Spiralia</taxon>
        <taxon>Lophotrochozoa</taxon>
        <taxon>Platyhelminthes</taxon>
        <taxon>Trematoda</taxon>
        <taxon>Digenea</taxon>
        <taxon>Plagiorchiida</taxon>
        <taxon>Echinostomata</taxon>
        <taxon>Echinostomatoidea</taxon>
        <taxon>Fasciolidae</taxon>
        <taxon>Fasciola</taxon>
    </lineage>
</organism>
<reference evidence="14" key="1">
    <citation type="submission" date="2019-03" db="EMBL/GenBank/DDBJ databases">
        <title>Improved annotation for the trematode Fasciola hepatica.</title>
        <authorList>
            <person name="Choi Y.-J."/>
            <person name="Martin J."/>
            <person name="Mitreva M."/>
        </authorList>
    </citation>
    <scope>NUCLEOTIDE SEQUENCE [LARGE SCALE GENOMIC DNA]</scope>
</reference>
<evidence type="ECO:0000259" key="13">
    <source>
        <dbReference type="PROSITE" id="PS50032"/>
    </source>
</evidence>
<comment type="similarity">
    <text evidence="1">Belongs to the protein kinase superfamily. CAMK Ser/Thr protein kinase family. SNF1 subfamily.</text>
</comment>
<dbReference type="Gene3D" id="3.30.310.80">
    <property type="entry name" value="Kinase associated domain 1, KA1"/>
    <property type="match status" value="1"/>
</dbReference>
<feature type="region of interest" description="Disordered" evidence="11">
    <location>
        <begin position="586"/>
        <end position="615"/>
    </location>
</feature>
<feature type="region of interest" description="Disordered" evidence="11">
    <location>
        <begin position="1095"/>
        <end position="1132"/>
    </location>
</feature>
<dbReference type="InterPro" id="IPR017441">
    <property type="entry name" value="Protein_kinase_ATP_BS"/>
</dbReference>
<evidence type="ECO:0000256" key="2">
    <source>
        <dbReference type="ARBA" id="ARBA00012513"/>
    </source>
</evidence>
<feature type="compositionally biased region" description="Polar residues" evidence="11">
    <location>
        <begin position="508"/>
        <end position="518"/>
    </location>
</feature>
<evidence type="ECO:0000313" key="14">
    <source>
        <dbReference type="EMBL" id="THD27545.1"/>
    </source>
</evidence>
<feature type="compositionally biased region" description="Basic and acidic residues" evidence="11">
    <location>
        <begin position="812"/>
        <end position="826"/>
    </location>
</feature>
<keyword evidence="7 10" id="KW-0067">ATP-binding</keyword>
<name>A0A4E0RJ06_FASHE</name>
<evidence type="ECO:0000256" key="8">
    <source>
        <dbReference type="ARBA" id="ARBA00047899"/>
    </source>
</evidence>
<feature type="compositionally biased region" description="Basic and acidic residues" evidence="11">
    <location>
        <begin position="746"/>
        <end position="763"/>
    </location>
</feature>
<dbReference type="PROSITE" id="PS50011">
    <property type="entry name" value="PROTEIN_KINASE_DOM"/>
    <property type="match status" value="1"/>
</dbReference>
<accession>A0A4E0RJ06</accession>
<dbReference type="FunFam" id="3.30.200.20:FF:000003">
    <property type="entry name" value="Non-specific serine/threonine protein kinase"/>
    <property type="match status" value="1"/>
</dbReference>
<comment type="catalytic activity">
    <reaction evidence="9">
        <text>L-seryl-[protein] + ATP = O-phospho-L-seryl-[protein] + ADP + H(+)</text>
        <dbReference type="Rhea" id="RHEA:17989"/>
        <dbReference type="Rhea" id="RHEA-COMP:9863"/>
        <dbReference type="Rhea" id="RHEA-COMP:11604"/>
        <dbReference type="ChEBI" id="CHEBI:15378"/>
        <dbReference type="ChEBI" id="CHEBI:29999"/>
        <dbReference type="ChEBI" id="CHEBI:30616"/>
        <dbReference type="ChEBI" id="CHEBI:83421"/>
        <dbReference type="ChEBI" id="CHEBI:456216"/>
        <dbReference type="EC" id="2.7.11.1"/>
    </reaction>
</comment>
<keyword evidence="4" id="KW-0808">Transferase</keyword>
<evidence type="ECO:0000256" key="3">
    <source>
        <dbReference type="ARBA" id="ARBA00022527"/>
    </source>
</evidence>
<dbReference type="GO" id="GO:0035556">
    <property type="term" value="P:intracellular signal transduction"/>
    <property type="evidence" value="ECO:0007669"/>
    <property type="project" value="TreeGrafter"/>
</dbReference>
<dbReference type="GO" id="GO:0050321">
    <property type="term" value="F:tau-protein kinase activity"/>
    <property type="evidence" value="ECO:0007669"/>
    <property type="project" value="TreeGrafter"/>
</dbReference>
<feature type="domain" description="KA1" evidence="13">
    <location>
        <begin position="1220"/>
        <end position="1269"/>
    </location>
</feature>
<dbReference type="Gene3D" id="1.10.510.10">
    <property type="entry name" value="Transferase(Phosphotransferase) domain 1"/>
    <property type="match status" value="1"/>
</dbReference>
<feature type="region of interest" description="Disordered" evidence="11">
    <location>
        <begin position="535"/>
        <end position="564"/>
    </location>
</feature>
<dbReference type="InterPro" id="IPR028375">
    <property type="entry name" value="KA1/Ssp2_C"/>
</dbReference>
<feature type="binding site" evidence="10">
    <location>
        <position position="146"/>
    </location>
    <ligand>
        <name>ATP</name>
        <dbReference type="ChEBI" id="CHEBI:30616"/>
    </ligand>
</feature>
<dbReference type="Pfam" id="PF02149">
    <property type="entry name" value="KA1"/>
    <property type="match status" value="1"/>
</dbReference>
<feature type="region of interest" description="Disordered" evidence="11">
    <location>
        <begin position="27"/>
        <end position="49"/>
    </location>
</feature>
<feature type="region of interest" description="Disordered" evidence="11">
    <location>
        <begin position="812"/>
        <end position="836"/>
    </location>
</feature>
<dbReference type="Proteomes" id="UP000230066">
    <property type="component" value="Unassembled WGS sequence"/>
</dbReference>
<dbReference type="Pfam" id="PF00069">
    <property type="entry name" value="Pkinase"/>
    <property type="match status" value="1"/>
</dbReference>
<keyword evidence="5 10" id="KW-0547">Nucleotide-binding</keyword>
<dbReference type="EMBL" id="JXXN02000392">
    <property type="protein sequence ID" value="THD27545.1"/>
    <property type="molecule type" value="Genomic_DNA"/>
</dbReference>